<keyword evidence="2" id="KW-1133">Transmembrane helix</keyword>
<dbReference type="RefSeq" id="WP_225272935.1">
    <property type="nucleotide sequence ID" value="NZ_CP084058.1"/>
</dbReference>
<feature type="transmembrane region" description="Helical" evidence="2">
    <location>
        <begin position="141"/>
        <end position="162"/>
    </location>
</feature>
<dbReference type="AlphaFoldDB" id="A0A1M4E4L6"/>
<feature type="transmembrane region" description="Helical" evidence="2">
    <location>
        <begin position="77"/>
        <end position="95"/>
    </location>
</feature>
<evidence type="ECO:0000256" key="1">
    <source>
        <dbReference type="SAM" id="MobiDB-lite"/>
    </source>
</evidence>
<gene>
    <name evidence="3" type="ORF">BN4615_P3280</name>
</gene>
<name>A0A1M4E4L6_9ACTN</name>
<sequence length="228" mass="23277">MNPDQKGRGTGSRDTAQAGRPGLRGLRASVFAVVCVLAALGMHVLAGGPIAGLVTVVAATFATGAGAFVLARRRRSAGTLLAAAFAAQYGMHQLFTAPYGLLQLFTTTATAAEAGSSAASAHHHSPGADPTALVDHHGGGLYGGLGMLLAHVLVAAISAWWLHRGETALAMLLRLLAFSLHDLWNLLTTRATPPCAPTLRMPAVVAGTGGVPASQVLAWALCRRGPPL</sequence>
<protein>
    <submittedName>
        <fullName evidence="3">Putative integral-membrane protein</fullName>
    </submittedName>
</protein>
<feature type="transmembrane region" description="Helical" evidence="2">
    <location>
        <begin position="50"/>
        <end position="70"/>
    </location>
</feature>
<proteinExistence type="predicted"/>
<accession>A0A1M4E4L6</accession>
<evidence type="ECO:0000256" key="2">
    <source>
        <dbReference type="SAM" id="Phobius"/>
    </source>
</evidence>
<organism evidence="3">
    <name type="scientific">Nonomuraea gerenzanensis</name>
    <dbReference type="NCBI Taxonomy" id="93944"/>
    <lineage>
        <taxon>Bacteria</taxon>
        <taxon>Bacillati</taxon>
        <taxon>Actinomycetota</taxon>
        <taxon>Actinomycetes</taxon>
        <taxon>Streptosporangiales</taxon>
        <taxon>Streptosporangiaceae</taxon>
        <taxon>Nonomuraea</taxon>
    </lineage>
</organism>
<feature type="region of interest" description="Disordered" evidence="1">
    <location>
        <begin position="1"/>
        <end position="20"/>
    </location>
</feature>
<evidence type="ECO:0000313" key="3">
    <source>
        <dbReference type="EMBL" id="SBO93766.1"/>
    </source>
</evidence>
<dbReference type="EMBL" id="LT559118">
    <property type="protein sequence ID" value="SBO93766.1"/>
    <property type="molecule type" value="Genomic_DNA"/>
</dbReference>
<reference evidence="3" key="1">
    <citation type="submission" date="2016-04" db="EMBL/GenBank/DDBJ databases">
        <authorList>
            <person name="Evans L.H."/>
            <person name="Alamgir A."/>
            <person name="Owens N."/>
            <person name="Weber N.D."/>
            <person name="Virtaneva K."/>
            <person name="Barbian K."/>
            <person name="Babar A."/>
            <person name="Rosenke K."/>
        </authorList>
    </citation>
    <scope>NUCLEOTIDE SEQUENCE</scope>
    <source>
        <strain evidence="3">Nono1</strain>
    </source>
</reference>
<keyword evidence="2" id="KW-0812">Transmembrane</keyword>
<feature type="transmembrane region" description="Helical" evidence="2">
    <location>
        <begin position="26"/>
        <end position="44"/>
    </location>
</feature>
<keyword evidence="2" id="KW-0472">Membrane</keyword>